<organism evidence="2 3">
    <name type="scientific">Mycena metata</name>
    <dbReference type="NCBI Taxonomy" id="1033252"/>
    <lineage>
        <taxon>Eukaryota</taxon>
        <taxon>Fungi</taxon>
        <taxon>Dikarya</taxon>
        <taxon>Basidiomycota</taxon>
        <taxon>Agaricomycotina</taxon>
        <taxon>Agaricomycetes</taxon>
        <taxon>Agaricomycetidae</taxon>
        <taxon>Agaricales</taxon>
        <taxon>Marasmiineae</taxon>
        <taxon>Mycenaceae</taxon>
        <taxon>Mycena</taxon>
    </lineage>
</organism>
<evidence type="ECO:0000259" key="1">
    <source>
        <dbReference type="Pfam" id="PF24764"/>
    </source>
</evidence>
<sequence length="242" mass="27456">MTAYYLPARVACLLCGCQGTFFEVRGTGRGSYIWGRSVHNIRIERLWVDFARGVGNKWIDFFYELELYYGLSHDNAAHIWLIHHLFLDAINQDVQDWAEAWNSHKLTRGNGRRRSPRDMFTFGLLEQGPRGLDTILYQEEEAAFAHIEEFGIDWAAQADPDLLEHHSQNNDVPIAPGNPFSLFTTPATMNEVIVDPPEGPLSAALITQLDATLVGRVDINSRDMGVRKLVWQEALSICSSFF</sequence>
<dbReference type="PANTHER" id="PTHR46791:SF5">
    <property type="entry name" value="CLR5 DOMAIN-CONTAINING PROTEIN-RELATED"/>
    <property type="match status" value="1"/>
</dbReference>
<reference evidence="2" key="1">
    <citation type="submission" date="2023-03" db="EMBL/GenBank/DDBJ databases">
        <title>Massive genome expansion in bonnet fungi (Mycena s.s.) driven by repeated elements and novel gene families across ecological guilds.</title>
        <authorList>
            <consortium name="Lawrence Berkeley National Laboratory"/>
            <person name="Harder C.B."/>
            <person name="Miyauchi S."/>
            <person name="Viragh M."/>
            <person name="Kuo A."/>
            <person name="Thoen E."/>
            <person name="Andreopoulos B."/>
            <person name="Lu D."/>
            <person name="Skrede I."/>
            <person name="Drula E."/>
            <person name="Henrissat B."/>
            <person name="Morin E."/>
            <person name="Kohler A."/>
            <person name="Barry K."/>
            <person name="LaButti K."/>
            <person name="Morin E."/>
            <person name="Salamov A."/>
            <person name="Lipzen A."/>
            <person name="Mereny Z."/>
            <person name="Hegedus B."/>
            <person name="Baldrian P."/>
            <person name="Stursova M."/>
            <person name="Weitz H."/>
            <person name="Taylor A."/>
            <person name="Grigoriev I.V."/>
            <person name="Nagy L.G."/>
            <person name="Martin F."/>
            <person name="Kauserud H."/>
        </authorList>
    </citation>
    <scope>NUCLEOTIDE SEQUENCE</scope>
    <source>
        <strain evidence="2">CBHHK182m</strain>
    </source>
</reference>
<evidence type="ECO:0000313" key="3">
    <source>
        <dbReference type="Proteomes" id="UP001215598"/>
    </source>
</evidence>
<dbReference type="Pfam" id="PF24764">
    <property type="entry name" value="rva_4"/>
    <property type="match status" value="1"/>
</dbReference>
<accession>A0AAD7H8I1</accession>
<feature type="domain" description="Integrase core" evidence="1">
    <location>
        <begin position="22"/>
        <end position="127"/>
    </location>
</feature>
<dbReference type="PANTHER" id="PTHR46791">
    <property type="entry name" value="EXPRESSED PROTEIN"/>
    <property type="match status" value="1"/>
</dbReference>
<dbReference type="Proteomes" id="UP001215598">
    <property type="component" value="Unassembled WGS sequence"/>
</dbReference>
<comment type="caution">
    <text evidence="2">The sequence shown here is derived from an EMBL/GenBank/DDBJ whole genome shotgun (WGS) entry which is preliminary data.</text>
</comment>
<dbReference type="EMBL" id="JARKIB010000322">
    <property type="protein sequence ID" value="KAJ7714589.1"/>
    <property type="molecule type" value="Genomic_DNA"/>
</dbReference>
<protein>
    <recommendedName>
        <fullName evidence="1">Integrase core domain-containing protein</fullName>
    </recommendedName>
</protein>
<evidence type="ECO:0000313" key="2">
    <source>
        <dbReference type="EMBL" id="KAJ7714589.1"/>
    </source>
</evidence>
<keyword evidence="3" id="KW-1185">Reference proteome</keyword>
<dbReference type="InterPro" id="IPR058913">
    <property type="entry name" value="Integrase_dom_put"/>
</dbReference>
<name>A0AAD7H8I1_9AGAR</name>
<gene>
    <name evidence="2" type="ORF">B0H16DRAFT_1899031</name>
</gene>
<proteinExistence type="predicted"/>
<dbReference type="AlphaFoldDB" id="A0AAD7H8I1"/>